<keyword evidence="2" id="KW-1185">Reference proteome</keyword>
<accession>A0A3P7C9U3</accession>
<dbReference type="GO" id="GO:0003676">
    <property type="term" value="F:nucleic acid binding"/>
    <property type="evidence" value="ECO:0007669"/>
    <property type="project" value="InterPro"/>
</dbReference>
<dbReference type="PANTHER" id="PTHR38681">
    <property type="entry name" value="RETROVIRUS-RELATED POL POLYPROTEIN FROM TRANSPOSON 412-LIKE PROTEIN-RELATED"/>
    <property type="match status" value="1"/>
</dbReference>
<dbReference type="PANTHER" id="PTHR38681:SF1">
    <property type="entry name" value="RETROVIRUS-RELATED POL POLYPROTEIN FROM TRANSPOSON 412-LIKE PROTEIN"/>
    <property type="match status" value="1"/>
</dbReference>
<organism evidence="1 2">
    <name type="scientific">Schistocephalus solidus</name>
    <name type="common">Tapeworm</name>
    <dbReference type="NCBI Taxonomy" id="70667"/>
    <lineage>
        <taxon>Eukaryota</taxon>
        <taxon>Metazoa</taxon>
        <taxon>Spiralia</taxon>
        <taxon>Lophotrochozoa</taxon>
        <taxon>Platyhelminthes</taxon>
        <taxon>Cestoda</taxon>
        <taxon>Eucestoda</taxon>
        <taxon>Diphyllobothriidea</taxon>
        <taxon>Diphyllobothriidae</taxon>
        <taxon>Schistocephalus</taxon>
    </lineage>
</organism>
<dbReference type="EMBL" id="UYSU01034730">
    <property type="protein sequence ID" value="VDL94959.1"/>
    <property type="molecule type" value="Genomic_DNA"/>
</dbReference>
<dbReference type="Proteomes" id="UP000275846">
    <property type="component" value="Unassembled WGS sequence"/>
</dbReference>
<gene>
    <name evidence="1" type="ORF">SSLN_LOCUS8574</name>
</gene>
<dbReference type="Gene3D" id="3.30.420.10">
    <property type="entry name" value="Ribonuclease H-like superfamily/Ribonuclease H"/>
    <property type="match status" value="1"/>
</dbReference>
<evidence type="ECO:0000313" key="1">
    <source>
        <dbReference type="EMBL" id="VDL94959.1"/>
    </source>
</evidence>
<dbReference type="STRING" id="70667.A0A3P7C9U3"/>
<reference evidence="1 2" key="1">
    <citation type="submission" date="2018-11" db="EMBL/GenBank/DDBJ databases">
        <authorList>
            <consortium name="Pathogen Informatics"/>
        </authorList>
    </citation>
    <scope>NUCLEOTIDE SEQUENCE [LARGE SCALE GENOMIC DNA]</scope>
    <source>
        <strain evidence="1 2">NST_G2</strain>
    </source>
</reference>
<evidence type="ECO:0000313" key="2">
    <source>
        <dbReference type="Proteomes" id="UP000275846"/>
    </source>
</evidence>
<dbReference type="InterPro" id="IPR036397">
    <property type="entry name" value="RNaseH_sf"/>
</dbReference>
<dbReference type="InterPro" id="IPR012337">
    <property type="entry name" value="RNaseH-like_sf"/>
</dbReference>
<proteinExistence type="predicted"/>
<evidence type="ECO:0008006" key="3">
    <source>
        <dbReference type="Google" id="ProtNLM"/>
    </source>
</evidence>
<dbReference type="SUPFAM" id="SSF53098">
    <property type="entry name" value="Ribonuclease H-like"/>
    <property type="match status" value="1"/>
</dbReference>
<dbReference type="AlphaFoldDB" id="A0A3P7C9U3"/>
<protein>
    <recommendedName>
        <fullName evidence="3">Integrase catalytic domain-containing protein</fullName>
    </recommendedName>
</protein>
<name>A0A3P7C9U3_SCHSO</name>
<sequence length="304" mass="33520">MGYISQFDHNTRHIDGTKNEVAGVLTRAFLSTVKLSHEVDLTVMAVKQPQFGCPGVKRSPTTCAGTIICYFLTTSPQSFLPLDASRCVSISSGILPSWDLSATKSHRSKFLLAWHEFDVSPGTSYCRNAQFSDVKRGLAGPLHSCNGYTHLLTCVYQYTHWAKRSSLANVRRTQASSRLVTIFEILLTFTTDRDVRFGSALFQTLLTFLGCTRMQMTAESPAADDTLECFHRQLKTDRPTAEEPANSSGSLPLTLLSIRAALNLDLDRSTAELVFDTAIRLPGEMLVGVGSMTTRRGPRTRSLS</sequence>